<name>A0ABR2HM64_9PEZI</name>
<feature type="compositionally biased region" description="Polar residues" evidence="6">
    <location>
        <begin position="383"/>
        <end position="394"/>
    </location>
</feature>
<dbReference type="InterPro" id="IPR052337">
    <property type="entry name" value="SAT4-like"/>
</dbReference>
<evidence type="ECO:0000256" key="5">
    <source>
        <dbReference type="ARBA" id="ARBA00038359"/>
    </source>
</evidence>
<dbReference type="PANTHER" id="PTHR33048:SF47">
    <property type="entry name" value="INTEGRAL MEMBRANE PROTEIN-RELATED"/>
    <property type="match status" value="1"/>
</dbReference>
<evidence type="ECO:0000256" key="3">
    <source>
        <dbReference type="ARBA" id="ARBA00022989"/>
    </source>
</evidence>
<evidence type="ECO:0000259" key="8">
    <source>
        <dbReference type="Pfam" id="PF20684"/>
    </source>
</evidence>
<keyword evidence="4 7" id="KW-0472">Membrane</keyword>
<keyword evidence="10" id="KW-1185">Reference proteome</keyword>
<evidence type="ECO:0000256" key="2">
    <source>
        <dbReference type="ARBA" id="ARBA00022692"/>
    </source>
</evidence>
<evidence type="ECO:0000256" key="1">
    <source>
        <dbReference type="ARBA" id="ARBA00004141"/>
    </source>
</evidence>
<accession>A0ABR2HM64</accession>
<dbReference type="PANTHER" id="PTHR33048">
    <property type="entry name" value="PTH11-LIKE INTEGRAL MEMBRANE PROTEIN (AFU_ORTHOLOGUE AFUA_5G11245)"/>
    <property type="match status" value="1"/>
</dbReference>
<keyword evidence="3 7" id="KW-1133">Transmembrane helix</keyword>
<comment type="subcellular location">
    <subcellularLocation>
        <location evidence="1">Membrane</location>
        <topology evidence="1">Multi-pass membrane protein</topology>
    </subcellularLocation>
</comment>
<feature type="transmembrane region" description="Helical" evidence="7">
    <location>
        <begin position="117"/>
        <end position="135"/>
    </location>
</feature>
<feature type="transmembrane region" description="Helical" evidence="7">
    <location>
        <begin position="199"/>
        <end position="222"/>
    </location>
</feature>
<evidence type="ECO:0000256" key="7">
    <source>
        <dbReference type="SAM" id="Phobius"/>
    </source>
</evidence>
<keyword evidence="2 7" id="KW-0812">Transmembrane</keyword>
<feature type="transmembrane region" description="Helical" evidence="7">
    <location>
        <begin position="35"/>
        <end position="57"/>
    </location>
</feature>
<evidence type="ECO:0000313" key="10">
    <source>
        <dbReference type="Proteomes" id="UP001390339"/>
    </source>
</evidence>
<dbReference type="Pfam" id="PF20684">
    <property type="entry name" value="Fung_rhodopsin"/>
    <property type="match status" value="1"/>
</dbReference>
<evidence type="ECO:0000256" key="6">
    <source>
        <dbReference type="SAM" id="MobiDB-lite"/>
    </source>
</evidence>
<reference evidence="9 10" key="1">
    <citation type="journal article" date="2024" name="IMA Fungus">
        <title>Apiospora arundinis, a panoply of carbohydrate-active enzymes and secondary metabolites.</title>
        <authorList>
            <person name="Sorensen T."/>
            <person name="Petersen C."/>
            <person name="Muurmann A.T."/>
            <person name="Christiansen J.V."/>
            <person name="Brundto M.L."/>
            <person name="Overgaard C.K."/>
            <person name="Boysen A.T."/>
            <person name="Wollenberg R.D."/>
            <person name="Larsen T.O."/>
            <person name="Sorensen J.L."/>
            <person name="Nielsen K.L."/>
            <person name="Sondergaard T.E."/>
        </authorList>
    </citation>
    <scope>NUCLEOTIDE SEQUENCE [LARGE SCALE GENOMIC DNA]</scope>
    <source>
        <strain evidence="9 10">AAU 773</strain>
    </source>
</reference>
<comment type="similarity">
    <text evidence="5">Belongs to the SAT4 family.</text>
</comment>
<feature type="transmembrane region" description="Helical" evidence="7">
    <location>
        <begin position="266"/>
        <end position="292"/>
    </location>
</feature>
<feature type="region of interest" description="Disordered" evidence="6">
    <location>
        <begin position="306"/>
        <end position="394"/>
    </location>
</feature>
<evidence type="ECO:0000313" key="9">
    <source>
        <dbReference type="EMBL" id="KAK8849217.1"/>
    </source>
</evidence>
<feature type="transmembrane region" description="Helical" evidence="7">
    <location>
        <begin position="155"/>
        <end position="179"/>
    </location>
</feature>
<sequence>MAASNSTMAGIDPAIVALFGPPPVGMDLTEENYSVYNGVACAFFSLAVVAVMLRVYVRVTRGASLAIDDHTIVGAIFCAAGTLFMTLYAAKLGSGQHIWAVQTPDLMTLLKCVYAEPYVYAVSVTTTRVSILLLYHRLFDTNTTNNTLYMWQTRFAIGLTGIYPIIMFIVMAAACRPVSYYWTQYLGASGTCIDVTLFYLAFGIVNMVNDIVILVLPIPTIAKLQLSWKKKISIMAIMLLGSFSCVSSIIRIFYLNKLAHEPDVAWWLGPGFGWSCIEPSVAIITACLPTLAPLFRKPKQSSQAYNYYRSGSDPRQERSHPRRGDISVERGEQWTRMEEDEVELTRNNRRESYSPSGKTESDSRHDGVITVSTQVDVSSSSQKGEQTWKNKSAW</sequence>
<protein>
    <recommendedName>
        <fullName evidence="8">Rhodopsin domain-containing protein</fullName>
    </recommendedName>
</protein>
<organism evidence="9 10">
    <name type="scientific">Apiospora arundinis</name>
    <dbReference type="NCBI Taxonomy" id="335852"/>
    <lineage>
        <taxon>Eukaryota</taxon>
        <taxon>Fungi</taxon>
        <taxon>Dikarya</taxon>
        <taxon>Ascomycota</taxon>
        <taxon>Pezizomycotina</taxon>
        <taxon>Sordariomycetes</taxon>
        <taxon>Xylariomycetidae</taxon>
        <taxon>Amphisphaeriales</taxon>
        <taxon>Apiosporaceae</taxon>
        <taxon>Apiospora</taxon>
    </lineage>
</organism>
<feature type="transmembrane region" description="Helical" evidence="7">
    <location>
        <begin position="69"/>
        <end position="90"/>
    </location>
</feature>
<feature type="compositionally biased region" description="Basic and acidic residues" evidence="6">
    <location>
        <begin position="312"/>
        <end position="352"/>
    </location>
</feature>
<evidence type="ECO:0000256" key="4">
    <source>
        <dbReference type="ARBA" id="ARBA00023136"/>
    </source>
</evidence>
<comment type="caution">
    <text evidence="9">The sequence shown here is derived from an EMBL/GenBank/DDBJ whole genome shotgun (WGS) entry which is preliminary data.</text>
</comment>
<proteinExistence type="inferred from homology"/>
<dbReference type="InterPro" id="IPR049326">
    <property type="entry name" value="Rhodopsin_dom_fungi"/>
</dbReference>
<feature type="domain" description="Rhodopsin" evidence="8">
    <location>
        <begin position="53"/>
        <end position="297"/>
    </location>
</feature>
<feature type="compositionally biased region" description="Low complexity" evidence="6">
    <location>
        <begin position="368"/>
        <end position="382"/>
    </location>
</feature>
<dbReference type="EMBL" id="JAPCWZ010000010">
    <property type="protein sequence ID" value="KAK8849217.1"/>
    <property type="molecule type" value="Genomic_DNA"/>
</dbReference>
<dbReference type="Proteomes" id="UP001390339">
    <property type="component" value="Unassembled WGS sequence"/>
</dbReference>
<feature type="transmembrane region" description="Helical" evidence="7">
    <location>
        <begin position="234"/>
        <end position="254"/>
    </location>
</feature>
<gene>
    <name evidence="9" type="ORF">PGQ11_015697</name>
</gene>